<name>A0A102JYW0_9BURK</name>
<dbReference type="EMBL" id="LOTN01000084">
    <property type="protein sequence ID" value="KUZ79838.1"/>
    <property type="molecule type" value="Genomic_DNA"/>
</dbReference>
<evidence type="ECO:0000256" key="2">
    <source>
        <dbReference type="ARBA" id="ARBA00022485"/>
    </source>
</evidence>
<evidence type="ECO:0000256" key="4">
    <source>
        <dbReference type="ARBA" id="ARBA00022982"/>
    </source>
</evidence>
<dbReference type="GO" id="GO:0046872">
    <property type="term" value="F:metal ion binding"/>
    <property type="evidence" value="ECO:0007669"/>
    <property type="project" value="UniProtKB-KW"/>
</dbReference>
<dbReference type="GO" id="GO:0009055">
    <property type="term" value="F:electron transfer activity"/>
    <property type="evidence" value="ECO:0007669"/>
    <property type="project" value="InterPro"/>
</dbReference>
<feature type="domain" description="High potential iron-sulfur proteins family profile" evidence="9">
    <location>
        <begin position="27"/>
        <end position="104"/>
    </location>
</feature>
<dbReference type="AlphaFoldDB" id="A0A102JYW0"/>
<keyword evidence="1 7" id="KW-0813">Transport</keyword>
<feature type="chain" id="PRO_5007112635" description="High-potential iron-sulfur protein" evidence="8">
    <location>
        <begin position="29"/>
        <end position="104"/>
    </location>
</feature>
<accession>A0A102JYW0</accession>
<dbReference type="Proteomes" id="UP000065521">
    <property type="component" value="Unassembled WGS sequence"/>
</dbReference>
<keyword evidence="5 7" id="KW-0408">Iron</keyword>
<reference evidence="10 11" key="1">
    <citation type="submission" date="2015-11" db="EMBL/GenBank/DDBJ databases">
        <title>Expanding the genomic diversity of Burkholderia species for the development of highly accurate diagnostics.</title>
        <authorList>
            <person name="Sahl J."/>
            <person name="Keim P."/>
            <person name="Wagner D."/>
        </authorList>
    </citation>
    <scope>NUCLEOTIDE SEQUENCE [LARGE SCALE GENOMIC DNA]</scope>
    <source>
        <strain evidence="10 11">RF32-BP4</strain>
    </source>
</reference>
<evidence type="ECO:0000256" key="5">
    <source>
        <dbReference type="ARBA" id="ARBA00023004"/>
    </source>
</evidence>
<dbReference type="Gene3D" id="4.10.490.10">
    <property type="entry name" value="High potential iron-sulphur protein"/>
    <property type="match status" value="1"/>
</dbReference>
<dbReference type="InterPro" id="IPR036369">
    <property type="entry name" value="HIPIP_sf"/>
</dbReference>
<comment type="subunit">
    <text evidence="7">Homodimer.</text>
</comment>
<keyword evidence="6 7" id="KW-0411">Iron-sulfur</keyword>
<evidence type="ECO:0000259" key="9">
    <source>
        <dbReference type="PROSITE" id="PS51373"/>
    </source>
</evidence>
<keyword evidence="3 7" id="KW-0479">Metal-binding</keyword>
<gene>
    <name evidence="10" type="ORF">WI38_01920</name>
</gene>
<dbReference type="GO" id="GO:0051539">
    <property type="term" value="F:4 iron, 4 sulfur cluster binding"/>
    <property type="evidence" value="ECO:0007669"/>
    <property type="project" value="UniProtKB-KW"/>
</dbReference>
<dbReference type="GO" id="GO:0019646">
    <property type="term" value="P:aerobic electron transport chain"/>
    <property type="evidence" value="ECO:0007669"/>
    <property type="project" value="InterPro"/>
</dbReference>
<dbReference type="InterPro" id="IPR006311">
    <property type="entry name" value="TAT_signal"/>
</dbReference>
<sequence>MIPRNRRTFIIRTAGLCAALATGTRTFAAAPLVDENDATAKTLGYRAKATTVDAGKFPKYQAGQTCENCRFYKAAAGESSGTCPMFAGKAVAAEGWCNVYAKRA</sequence>
<dbReference type="SUPFAM" id="SSF57652">
    <property type="entry name" value="HIPIP (high potential iron protein)"/>
    <property type="match status" value="1"/>
</dbReference>
<keyword evidence="4 7" id="KW-0249">Electron transport</keyword>
<feature type="signal peptide" evidence="8">
    <location>
        <begin position="1"/>
        <end position="28"/>
    </location>
</feature>
<comment type="function">
    <text evidence="7">Specific class of high-redox-potential 4Fe-4S ferredoxins. Functions in anaerobic electron transport in most purple and in some other photosynthetic bacteria and in at least one genus (Paracoccus) of halophilic, denitrifying bacteria.</text>
</comment>
<evidence type="ECO:0000313" key="10">
    <source>
        <dbReference type="EMBL" id="KUZ79838.1"/>
    </source>
</evidence>
<comment type="caution">
    <text evidence="10">The sequence shown here is derived from an EMBL/GenBank/DDBJ whole genome shotgun (WGS) entry which is preliminary data.</text>
</comment>
<dbReference type="RefSeq" id="WP_059638598.1">
    <property type="nucleotide sequence ID" value="NZ_LOTK01000064.1"/>
</dbReference>
<protein>
    <recommendedName>
        <fullName evidence="7">High-potential iron-sulfur protein</fullName>
        <shortName evidence="7">HiPIP</shortName>
    </recommendedName>
</protein>
<dbReference type="PROSITE" id="PS51318">
    <property type="entry name" value="TAT"/>
    <property type="match status" value="1"/>
</dbReference>
<dbReference type="PROSITE" id="PS51373">
    <property type="entry name" value="HIPIP"/>
    <property type="match status" value="1"/>
</dbReference>
<evidence type="ECO:0000256" key="7">
    <source>
        <dbReference type="RuleBase" id="RU000620"/>
    </source>
</evidence>
<keyword evidence="8" id="KW-0732">Signal</keyword>
<dbReference type="InterPro" id="IPR000170">
    <property type="entry name" value="High_potential_FeS_prot"/>
</dbReference>
<proteinExistence type="inferred from homology"/>
<evidence type="ECO:0000256" key="1">
    <source>
        <dbReference type="ARBA" id="ARBA00022448"/>
    </source>
</evidence>
<dbReference type="Pfam" id="PF01355">
    <property type="entry name" value="HIPIP"/>
    <property type="match status" value="1"/>
</dbReference>
<evidence type="ECO:0000256" key="6">
    <source>
        <dbReference type="ARBA" id="ARBA00023014"/>
    </source>
</evidence>
<evidence type="ECO:0000256" key="3">
    <source>
        <dbReference type="ARBA" id="ARBA00022723"/>
    </source>
</evidence>
<comment type="similarity">
    <text evidence="7">Belongs to the high-potential iron-sulfur protein (HiPIP) family.</text>
</comment>
<keyword evidence="2 7" id="KW-0004">4Fe-4S</keyword>
<organism evidence="10 11">
    <name type="scientific">Burkholderia ubonensis</name>
    <dbReference type="NCBI Taxonomy" id="101571"/>
    <lineage>
        <taxon>Bacteria</taxon>
        <taxon>Pseudomonadati</taxon>
        <taxon>Pseudomonadota</taxon>
        <taxon>Betaproteobacteria</taxon>
        <taxon>Burkholderiales</taxon>
        <taxon>Burkholderiaceae</taxon>
        <taxon>Burkholderia</taxon>
        <taxon>Burkholderia cepacia complex</taxon>
    </lineage>
</organism>
<evidence type="ECO:0000256" key="8">
    <source>
        <dbReference type="SAM" id="SignalP"/>
    </source>
</evidence>
<evidence type="ECO:0000313" key="11">
    <source>
        <dbReference type="Proteomes" id="UP000065521"/>
    </source>
</evidence>